<dbReference type="Proteomes" id="UP000310719">
    <property type="component" value="Chromosome"/>
</dbReference>
<accession>A0A4U9I0Y0</accession>
<proteinExistence type="predicted"/>
<reference evidence="1 2" key="1">
    <citation type="submission" date="2019-05" db="EMBL/GenBank/DDBJ databases">
        <authorList>
            <consortium name="Pathogen Informatics"/>
        </authorList>
    </citation>
    <scope>NUCLEOTIDE SEQUENCE [LARGE SCALE GENOMIC DNA]</scope>
    <source>
        <strain evidence="1 2">NCTC13032</strain>
    </source>
</reference>
<dbReference type="AlphaFoldDB" id="A0A4U9I0Y0"/>
<gene>
    <name evidence="1" type="ORF">NCTC13032_04511</name>
</gene>
<evidence type="ECO:0000313" key="1">
    <source>
        <dbReference type="EMBL" id="VTP69681.1"/>
    </source>
</evidence>
<name>A0A4U9I0Y0_9ENTR</name>
<protein>
    <submittedName>
        <fullName evidence="1">Uncharacterized protein</fullName>
    </submittedName>
</protein>
<evidence type="ECO:0000313" key="2">
    <source>
        <dbReference type="Proteomes" id="UP000310719"/>
    </source>
</evidence>
<dbReference type="EMBL" id="LR590464">
    <property type="protein sequence ID" value="VTP69681.1"/>
    <property type="molecule type" value="Genomic_DNA"/>
</dbReference>
<organism evidence="1 2">
    <name type="scientific">Leclercia adecarboxylata</name>
    <dbReference type="NCBI Taxonomy" id="83655"/>
    <lineage>
        <taxon>Bacteria</taxon>
        <taxon>Pseudomonadati</taxon>
        <taxon>Pseudomonadota</taxon>
        <taxon>Gammaproteobacteria</taxon>
        <taxon>Enterobacterales</taxon>
        <taxon>Enterobacteriaceae</taxon>
        <taxon>Leclercia</taxon>
    </lineage>
</organism>
<sequence length="33" mass="4199">MCRWKRLTRRKEKLVTRYHQAKALMQLIRKQMP</sequence>